<dbReference type="GO" id="GO:0006351">
    <property type="term" value="P:DNA-templated transcription"/>
    <property type="evidence" value="ECO:0007669"/>
    <property type="project" value="InterPro"/>
</dbReference>
<dbReference type="GO" id="GO:0008270">
    <property type="term" value="F:zinc ion binding"/>
    <property type="evidence" value="ECO:0007669"/>
    <property type="project" value="InterPro"/>
</dbReference>
<feature type="domain" description="Zn(2)-C6 fungal-type" evidence="5">
    <location>
        <begin position="32"/>
        <end position="61"/>
    </location>
</feature>
<proteinExistence type="predicted"/>
<dbReference type="PROSITE" id="PS50048">
    <property type="entry name" value="ZN2_CY6_FUNGAL_2"/>
    <property type="match status" value="1"/>
</dbReference>
<dbReference type="InterPro" id="IPR036864">
    <property type="entry name" value="Zn2-C6_fun-type_DNA-bd_sf"/>
</dbReference>
<organism evidence="6">
    <name type="scientific">Kwoniella dejecticola CBS 10117</name>
    <dbReference type="NCBI Taxonomy" id="1296121"/>
    <lineage>
        <taxon>Eukaryota</taxon>
        <taxon>Fungi</taxon>
        <taxon>Dikarya</taxon>
        <taxon>Basidiomycota</taxon>
        <taxon>Agaricomycotina</taxon>
        <taxon>Tremellomycetes</taxon>
        <taxon>Tremellales</taxon>
        <taxon>Cryptococcaceae</taxon>
        <taxon>Kwoniella</taxon>
    </lineage>
</organism>
<dbReference type="GO" id="GO:0000981">
    <property type="term" value="F:DNA-binding transcription factor activity, RNA polymerase II-specific"/>
    <property type="evidence" value="ECO:0007669"/>
    <property type="project" value="InterPro"/>
</dbReference>
<evidence type="ECO:0000313" key="6">
    <source>
        <dbReference type="EMBL" id="OBR86624.1"/>
    </source>
</evidence>
<dbReference type="VEuPathDB" id="FungiDB:I303_02633"/>
<reference evidence="6" key="1">
    <citation type="submission" date="2013-07" db="EMBL/GenBank/DDBJ databases">
        <title>The Genome Sequence of Cryptococcus dejecticola CBS10117.</title>
        <authorList>
            <consortium name="The Broad Institute Genome Sequencing Platform"/>
            <person name="Cuomo C."/>
            <person name="Litvintseva A."/>
            <person name="Chen Y."/>
            <person name="Heitman J."/>
            <person name="Sun S."/>
            <person name="Springer D."/>
            <person name="Dromer F."/>
            <person name="Young S.K."/>
            <person name="Zeng Q."/>
            <person name="Gargeya S."/>
            <person name="Fitzgerald M."/>
            <person name="Abouelleil A."/>
            <person name="Alvarado L."/>
            <person name="Berlin A.M."/>
            <person name="Chapman S.B."/>
            <person name="Dewar J."/>
            <person name="Goldberg J."/>
            <person name="Griggs A."/>
            <person name="Gujja S."/>
            <person name="Hansen M."/>
            <person name="Howarth C."/>
            <person name="Imamovic A."/>
            <person name="Larimer J."/>
            <person name="McCowan C."/>
            <person name="Murphy C."/>
            <person name="Pearson M."/>
            <person name="Priest M."/>
            <person name="Roberts A."/>
            <person name="Saif S."/>
            <person name="Shea T."/>
            <person name="Sykes S."/>
            <person name="Wortman J."/>
            <person name="Nusbaum C."/>
            <person name="Birren B."/>
        </authorList>
    </citation>
    <scope>NUCLEOTIDE SEQUENCE [LARGE SCALE GENOMIC DNA]</scope>
    <source>
        <strain evidence="6">CBS 10117</strain>
    </source>
</reference>
<evidence type="ECO:0000256" key="2">
    <source>
        <dbReference type="ARBA" id="ARBA00022723"/>
    </source>
</evidence>
<feature type="region of interest" description="Disordered" evidence="4">
    <location>
        <begin position="833"/>
        <end position="881"/>
    </location>
</feature>
<name>A0A1A6A992_9TREE</name>
<dbReference type="GO" id="GO:0003677">
    <property type="term" value="F:DNA binding"/>
    <property type="evidence" value="ECO:0007669"/>
    <property type="project" value="InterPro"/>
</dbReference>
<dbReference type="OrthoDB" id="424974at2759"/>
<feature type="compositionally biased region" description="Polar residues" evidence="4">
    <location>
        <begin position="833"/>
        <end position="847"/>
    </location>
</feature>
<evidence type="ECO:0000256" key="4">
    <source>
        <dbReference type="SAM" id="MobiDB-lite"/>
    </source>
</evidence>
<comment type="subcellular location">
    <subcellularLocation>
        <location evidence="1">Nucleus</location>
    </subcellularLocation>
</comment>
<evidence type="ECO:0000256" key="1">
    <source>
        <dbReference type="ARBA" id="ARBA00004123"/>
    </source>
</evidence>
<dbReference type="EMBL" id="KI894029">
    <property type="protein sequence ID" value="OBR86624.1"/>
    <property type="molecule type" value="Genomic_DNA"/>
</dbReference>
<sequence length="933" mass="102133">MRNSRSPSQANDEVSLDGQQARKKRKARPQLSCTECRRLKLKCDRQIPCSTCIRRECADKCHAKEIAEPELSGADLEVARLQERLSSLEQFIHRANISETSQSSNNSAGVGVGVGAMNPPTKRNQDTAPGDRKRPRHTSSPSHTTTTRDAQPVTHAIAGHSPFPSSEHSFGSAQNNLEYQFHPPAPPTPVSAIRPFDYTTGQTPVFTNEPYVSQTAYIARQPVASTSSFQGFQGIPNVGGTGQPPDTGLAGKTADNTDEQGHGTLVISRSGRSKYLGRTAAAEWLKNQEMVESGESPPPTSRMPSPGLSYDQSHQMSHMGMDTGTGMGMTTSLGATVAFPFNTASRLISTSAILAVLPPRSEGRLLIDTYFRHFSWHFNIASKSLIDSISDKAYSGSRSSETQQYDVSAQQLALLFVVFAVGSYYNLELSPDDPSVEDYLGVSKACLAKGDFLANNTTAGVQTLLKIFCRSMDSGKNGDSAWPLWGLTAHMSLAMGLHRDGARWNLPDHAVEERRRVFWECHSTEIMSCNCFSRPGIINPNHVDTAYPRIVPGDIEVFHRAKYELSHVFAAVLDHSSQVKTPPYSECLALYQRACEFERNVPYELRSRPVLCALPSAYPAPESAIAASPPIDKRNLHLTFQQFTIAMNISELIVFLMRPYFAQALHECPEDPTRSTYGQSYLAVVERCNAIAIIATNAYSLYPHAAARHWWIWASRYHAFSSAICMGSLILKNPQNVLAGLALTIIDNVVDVYQQVVGSRNSPRMVKNLNWLRRLQQKLKGRLTQSPYKTATSATAATTATAAETANSDDDDAELLGWRTRLISRQGQGLQVSRTIRADSTSTTSPYQHELSDYSPLNHAHGASGVLHGGAEQLPPPLSGNAWETEFNQFWESMVQTDGLNAAADPGAFNWWGLDALAEGEAGAGQGNVTRPA</sequence>
<dbReference type="CDD" id="cd00067">
    <property type="entry name" value="GAL4"/>
    <property type="match status" value="1"/>
</dbReference>
<evidence type="ECO:0000256" key="3">
    <source>
        <dbReference type="ARBA" id="ARBA00023242"/>
    </source>
</evidence>
<dbReference type="SUPFAM" id="SSF57701">
    <property type="entry name" value="Zn2/Cys6 DNA-binding domain"/>
    <property type="match status" value="1"/>
</dbReference>
<dbReference type="InterPro" id="IPR050613">
    <property type="entry name" value="Sec_Metabolite_Reg"/>
</dbReference>
<feature type="region of interest" description="Disordered" evidence="4">
    <location>
        <begin position="1"/>
        <end position="29"/>
    </location>
</feature>
<feature type="compositionally biased region" description="Low complexity" evidence="4">
    <location>
        <begin position="138"/>
        <end position="148"/>
    </location>
</feature>
<dbReference type="GO" id="GO:0005634">
    <property type="term" value="C:nucleus"/>
    <property type="evidence" value="ECO:0007669"/>
    <property type="project" value="UniProtKB-SubCell"/>
</dbReference>
<dbReference type="InterPro" id="IPR001138">
    <property type="entry name" value="Zn2Cys6_DnaBD"/>
</dbReference>
<dbReference type="SMART" id="SM00906">
    <property type="entry name" value="Fungal_trans"/>
    <property type="match status" value="1"/>
</dbReference>
<dbReference type="CDD" id="cd12148">
    <property type="entry name" value="fungal_TF_MHR"/>
    <property type="match status" value="1"/>
</dbReference>
<dbReference type="Gene3D" id="4.10.240.10">
    <property type="entry name" value="Zn(2)-C6 fungal-type DNA-binding domain"/>
    <property type="match status" value="1"/>
</dbReference>
<feature type="compositionally biased region" description="Low complexity" evidence="4">
    <location>
        <begin position="790"/>
        <end position="806"/>
    </location>
</feature>
<gene>
    <name evidence="6" type="ORF">I303_02633</name>
</gene>
<feature type="compositionally biased region" description="Basic and acidic residues" evidence="4">
    <location>
        <begin position="123"/>
        <end position="132"/>
    </location>
</feature>
<feature type="region of interest" description="Disordered" evidence="4">
    <location>
        <begin position="99"/>
        <end position="171"/>
    </location>
</feature>
<dbReference type="STRING" id="1296121.A0A1A6A992"/>
<evidence type="ECO:0000259" key="5">
    <source>
        <dbReference type="PROSITE" id="PS50048"/>
    </source>
</evidence>
<dbReference type="PANTHER" id="PTHR31001">
    <property type="entry name" value="UNCHARACTERIZED TRANSCRIPTIONAL REGULATORY PROTEIN"/>
    <property type="match status" value="1"/>
</dbReference>
<keyword evidence="3" id="KW-0539">Nucleus</keyword>
<keyword evidence="2" id="KW-0479">Metal-binding</keyword>
<dbReference type="PROSITE" id="PS00463">
    <property type="entry name" value="ZN2_CY6_FUNGAL_1"/>
    <property type="match status" value="1"/>
</dbReference>
<feature type="region of interest" description="Disordered" evidence="4">
    <location>
        <begin position="289"/>
        <end position="312"/>
    </location>
</feature>
<dbReference type="AlphaFoldDB" id="A0A1A6A992"/>
<dbReference type="SMART" id="SM00066">
    <property type="entry name" value="GAL4"/>
    <property type="match status" value="1"/>
</dbReference>
<dbReference type="Pfam" id="PF00172">
    <property type="entry name" value="Zn_clus"/>
    <property type="match status" value="1"/>
</dbReference>
<feature type="compositionally biased region" description="Polar residues" evidence="4">
    <location>
        <begin position="1"/>
        <end position="12"/>
    </location>
</feature>
<accession>A0A1A6A992</accession>
<feature type="region of interest" description="Disordered" evidence="4">
    <location>
        <begin position="786"/>
        <end position="809"/>
    </location>
</feature>
<dbReference type="InterPro" id="IPR007219">
    <property type="entry name" value="XnlR_reg_dom"/>
</dbReference>
<dbReference type="Pfam" id="PF04082">
    <property type="entry name" value="Fungal_trans"/>
    <property type="match status" value="1"/>
</dbReference>
<protein>
    <recommendedName>
        <fullName evidence="5">Zn(2)-C6 fungal-type domain-containing protein</fullName>
    </recommendedName>
</protein>
<dbReference type="PANTHER" id="PTHR31001:SF56">
    <property type="entry name" value="ZN(2)-C6 FUNGAL-TYPE DOMAIN-CONTAINING PROTEIN"/>
    <property type="match status" value="1"/>
</dbReference>